<organism evidence="2">
    <name type="scientific">Chromera velia CCMP2878</name>
    <dbReference type="NCBI Taxonomy" id="1169474"/>
    <lineage>
        <taxon>Eukaryota</taxon>
        <taxon>Sar</taxon>
        <taxon>Alveolata</taxon>
        <taxon>Colpodellida</taxon>
        <taxon>Chromeraceae</taxon>
        <taxon>Chromera</taxon>
    </lineage>
</organism>
<gene>
    <name evidence="2" type="ORF">Cvel_7000</name>
</gene>
<dbReference type="EMBL" id="CDMZ01002806">
    <property type="protein sequence ID" value="CEM43969.1"/>
    <property type="molecule type" value="Genomic_DNA"/>
</dbReference>
<proteinExistence type="predicted"/>
<feature type="compositionally biased region" description="Acidic residues" evidence="1">
    <location>
        <begin position="45"/>
        <end position="65"/>
    </location>
</feature>
<evidence type="ECO:0008006" key="3">
    <source>
        <dbReference type="Google" id="ProtNLM"/>
    </source>
</evidence>
<sequence length="179" mass="20718">MPQRRPTRVRCFGCPVNFGGQSEAITKWKAEQRLEQRRLSWVKEEDSEEEEEEEEKDEEEEEDPPEPVPFLSEKEEEDPPEPVPFLSENFPLLDLVGDKEVLGDILLRLVSSYGSVRIRSICKGFNEKTDRVFRGDHHTNVADEIFEDPFADPVNEDLIKWLCALPQPPPSEYILFVCA</sequence>
<accession>A0A0G4HIH2</accession>
<reference evidence="2" key="1">
    <citation type="submission" date="2014-11" db="EMBL/GenBank/DDBJ databases">
        <authorList>
            <person name="Otto D Thomas"/>
            <person name="Naeem Raeece"/>
        </authorList>
    </citation>
    <scope>NUCLEOTIDE SEQUENCE</scope>
</reference>
<evidence type="ECO:0000256" key="1">
    <source>
        <dbReference type="SAM" id="MobiDB-lite"/>
    </source>
</evidence>
<feature type="region of interest" description="Disordered" evidence="1">
    <location>
        <begin position="39"/>
        <end position="84"/>
    </location>
</feature>
<dbReference type="VEuPathDB" id="CryptoDB:Cvel_7000"/>
<name>A0A0G4HIH2_9ALVE</name>
<protein>
    <recommendedName>
        <fullName evidence="3">F-box domain-containing protein</fullName>
    </recommendedName>
</protein>
<dbReference type="PhylomeDB" id="A0A0G4HIH2"/>
<dbReference type="AlphaFoldDB" id="A0A0G4HIH2"/>
<evidence type="ECO:0000313" key="2">
    <source>
        <dbReference type="EMBL" id="CEM43969.1"/>
    </source>
</evidence>